<dbReference type="InterPro" id="IPR050194">
    <property type="entry name" value="Glycosyltransferase_grp1"/>
</dbReference>
<dbReference type="Gene3D" id="3.40.50.2000">
    <property type="entry name" value="Glycogen Phosphorylase B"/>
    <property type="match status" value="2"/>
</dbReference>
<keyword evidence="1" id="KW-0328">Glycosyltransferase</keyword>
<reference evidence="6 7" key="1">
    <citation type="submission" date="2018-08" db="EMBL/GenBank/DDBJ databases">
        <title>Actinomadura jelena sp. nov., a novel Actinomycete isolated from soil in Chad.</title>
        <authorList>
            <person name="Shi L."/>
        </authorList>
    </citation>
    <scope>NUCLEOTIDE SEQUENCE [LARGE SCALE GENOMIC DNA]</scope>
    <source>
        <strain evidence="6 7">NEAU-G17</strain>
    </source>
</reference>
<keyword evidence="2 6" id="KW-0808">Transferase</keyword>
<feature type="domain" description="Glycosyltransferase subfamily 4-like N-terminal" evidence="5">
    <location>
        <begin position="23"/>
        <end position="197"/>
    </location>
</feature>
<evidence type="ECO:0000313" key="7">
    <source>
        <dbReference type="Proteomes" id="UP000261811"/>
    </source>
</evidence>
<protein>
    <submittedName>
        <fullName evidence="6">Glycosyltransferase</fullName>
    </submittedName>
</protein>
<dbReference type="RefSeq" id="WP_117359395.1">
    <property type="nucleotide sequence ID" value="NZ_QURH01000338.1"/>
</dbReference>
<dbReference type="PANTHER" id="PTHR45947:SF3">
    <property type="entry name" value="SULFOQUINOVOSYL TRANSFERASE SQD2"/>
    <property type="match status" value="1"/>
</dbReference>
<name>A0A372JHC6_9ACTN</name>
<dbReference type="EMBL" id="QURH01000338">
    <property type="protein sequence ID" value="RFU39401.1"/>
    <property type="molecule type" value="Genomic_DNA"/>
</dbReference>
<dbReference type="GO" id="GO:1901137">
    <property type="term" value="P:carbohydrate derivative biosynthetic process"/>
    <property type="evidence" value="ECO:0007669"/>
    <property type="project" value="UniProtKB-ARBA"/>
</dbReference>
<dbReference type="Pfam" id="PF13439">
    <property type="entry name" value="Glyco_transf_4"/>
    <property type="match status" value="1"/>
</dbReference>
<gene>
    <name evidence="6" type="ORF">DZF91_22275</name>
</gene>
<dbReference type="Proteomes" id="UP000261811">
    <property type="component" value="Unassembled WGS sequence"/>
</dbReference>
<feature type="domain" description="Glycosyl transferase family 1" evidence="4">
    <location>
        <begin position="227"/>
        <end position="368"/>
    </location>
</feature>
<dbReference type="OrthoDB" id="9810929at2"/>
<dbReference type="InterPro" id="IPR001296">
    <property type="entry name" value="Glyco_trans_1"/>
</dbReference>
<evidence type="ECO:0000259" key="5">
    <source>
        <dbReference type="Pfam" id="PF13439"/>
    </source>
</evidence>
<feature type="compositionally biased region" description="Low complexity" evidence="3">
    <location>
        <begin position="433"/>
        <end position="448"/>
    </location>
</feature>
<comment type="caution">
    <text evidence="6">The sequence shown here is derived from an EMBL/GenBank/DDBJ whole genome shotgun (WGS) entry which is preliminary data.</text>
</comment>
<proteinExistence type="predicted"/>
<dbReference type="AlphaFoldDB" id="A0A372JHC6"/>
<dbReference type="InterPro" id="IPR028098">
    <property type="entry name" value="Glyco_trans_4-like_N"/>
</dbReference>
<evidence type="ECO:0000256" key="3">
    <source>
        <dbReference type="SAM" id="MobiDB-lite"/>
    </source>
</evidence>
<evidence type="ECO:0000256" key="2">
    <source>
        <dbReference type="ARBA" id="ARBA00022679"/>
    </source>
</evidence>
<dbReference type="SUPFAM" id="SSF53756">
    <property type="entry name" value="UDP-Glycosyltransferase/glycogen phosphorylase"/>
    <property type="match status" value="1"/>
</dbReference>
<feature type="region of interest" description="Disordered" evidence="3">
    <location>
        <begin position="389"/>
        <end position="458"/>
    </location>
</feature>
<evidence type="ECO:0000259" key="4">
    <source>
        <dbReference type="Pfam" id="PF00534"/>
    </source>
</evidence>
<organism evidence="6 7">
    <name type="scientific">Actinomadura logoneensis</name>
    <dbReference type="NCBI Taxonomy" id="2293572"/>
    <lineage>
        <taxon>Bacteria</taxon>
        <taxon>Bacillati</taxon>
        <taxon>Actinomycetota</taxon>
        <taxon>Actinomycetes</taxon>
        <taxon>Streptosporangiales</taxon>
        <taxon>Thermomonosporaceae</taxon>
        <taxon>Actinomadura</taxon>
    </lineage>
</organism>
<accession>A0A372JHC6</accession>
<evidence type="ECO:0000256" key="1">
    <source>
        <dbReference type="ARBA" id="ARBA00022676"/>
    </source>
</evidence>
<dbReference type="PANTHER" id="PTHR45947">
    <property type="entry name" value="SULFOQUINOVOSYL TRANSFERASE SQD2"/>
    <property type="match status" value="1"/>
</dbReference>
<sequence length="458" mass="49167">MRRSLNIALVSASDFSGDDSQVSHVRELARALSRSEDEGGAGHRVSVYGRRCTPEAPARSRISPGATLYNLTAGPVERLSDEQLLDHVRDLADELRRRWTGAGRPDVVHAHGWIAGLAACAVARELDLPFAQTFHGLAATEARAGRKIHPARARLERAIGRGADVVLARSTDEAQAAVRTGVRRDAIRITPPGVDIELFSEVGPAMPRGDRMRLTVISRNLSDGSAETAIRALPHVPDAELAVAGGPEREELEDDASVRRLTVLAKQLNVADRVIFLGRMPRRSLPRLLRTSRLALGLSPTGSSPTAALEAMACGVPAVVTPVGTNADAVLDSITGLHVPANRPRQIGLAVRQLLAEETTRHGYAIAAADRVRSRHSWPRIADETERVYLTITPEPETLPEPGREPEREPQQAPEPTRVPAPTPEPEREPEPTSEAASASSVASALAETDSELVGSLT</sequence>
<dbReference type="Pfam" id="PF00534">
    <property type="entry name" value="Glycos_transf_1"/>
    <property type="match status" value="1"/>
</dbReference>
<evidence type="ECO:0000313" key="6">
    <source>
        <dbReference type="EMBL" id="RFU39401.1"/>
    </source>
</evidence>
<dbReference type="GO" id="GO:0016758">
    <property type="term" value="F:hexosyltransferase activity"/>
    <property type="evidence" value="ECO:0007669"/>
    <property type="project" value="TreeGrafter"/>
</dbReference>
<keyword evidence="7" id="KW-1185">Reference proteome</keyword>